<name>A0A7C5Y312_9BACT</name>
<proteinExistence type="inferred from homology"/>
<reference evidence="3" key="1">
    <citation type="journal article" date="2020" name="mSystems">
        <title>Genome- and Community-Level Interaction Insights into Carbon Utilization and Element Cycling Functions of Hydrothermarchaeota in Hydrothermal Sediment.</title>
        <authorList>
            <person name="Zhou Z."/>
            <person name="Liu Y."/>
            <person name="Xu W."/>
            <person name="Pan J."/>
            <person name="Luo Z.H."/>
            <person name="Li M."/>
        </authorList>
    </citation>
    <scope>NUCLEOTIDE SEQUENCE [LARGE SCALE GENOMIC DNA]</scope>
    <source>
        <strain evidence="3">SpSt-1088</strain>
    </source>
</reference>
<comment type="caution">
    <text evidence="3">The sequence shown here is derived from an EMBL/GenBank/DDBJ whole genome shotgun (WGS) entry which is preliminary data.</text>
</comment>
<comment type="similarity">
    <text evidence="1 2">Belongs to the phD/YefM antitoxin family.</text>
</comment>
<dbReference type="AlphaFoldDB" id="A0A7C5Y312"/>
<accession>A0A7C5Y312</accession>
<dbReference type="SUPFAM" id="SSF143120">
    <property type="entry name" value="YefM-like"/>
    <property type="match status" value="1"/>
</dbReference>
<evidence type="ECO:0000313" key="3">
    <source>
        <dbReference type="EMBL" id="HHR33844.1"/>
    </source>
</evidence>
<organism evidence="3">
    <name type="scientific">Fervidobacterium nodosum</name>
    <dbReference type="NCBI Taxonomy" id="2424"/>
    <lineage>
        <taxon>Bacteria</taxon>
        <taxon>Thermotogati</taxon>
        <taxon>Thermotogota</taxon>
        <taxon>Thermotogae</taxon>
        <taxon>Thermotogales</taxon>
        <taxon>Fervidobacteriaceae</taxon>
        <taxon>Fervidobacterium</taxon>
    </lineage>
</organism>
<dbReference type="Gene3D" id="3.40.1620.10">
    <property type="entry name" value="YefM-like domain"/>
    <property type="match status" value="1"/>
</dbReference>
<evidence type="ECO:0000256" key="2">
    <source>
        <dbReference type="RuleBase" id="RU362080"/>
    </source>
</evidence>
<dbReference type="EMBL" id="DRXW01000173">
    <property type="protein sequence ID" value="HHR33844.1"/>
    <property type="molecule type" value="Genomic_DNA"/>
</dbReference>
<dbReference type="Pfam" id="PF02604">
    <property type="entry name" value="PhdYeFM_antitox"/>
    <property type="match status" value="1"/>
</dbReference>
<dbReference type="NCBIfam" id="TIGR01552">
    <property type="entry name" value="phd_fam"/>
    <property type="match status" value="1"/>
</dbReference>
<sequence>MRPKVEFYSLADAKAKFSKVVEDSENMDIVVTKNGKPVSVIINYDRYNKMLDFIDRVWELYLLDVGDPSLFKDLNVDDLFKSISDSSSEEEV</sequence>
<dbReference type="InterPro" id="IPR036165">
    <property type="entry name" value="YefM-like_sf"/>
</dbReference>
<dbReference type="InterPro" id="IPR006442">
    <property type="entry name" value="Antitoxin_Phd/YefM"/>
</dbReference>
<comment type="function">
    <text evidence="2">Antitoxin component of a type II toxin-antitoxin (TA) system.</text>
</comment>
<evidence type="ECO:0000256" key="1">
    <source>
        <dbReference type="ARBA" id="ARBA00009981"/>
    </source>
</evidence>
<protein>
    <recommendedName>
        <fullName evidence="2">Antitoxin</fullName>
    </recommendedName>
</protein>
<gene>
    <name evidence="3" type="ORF">ENM46_02740</name>
</gene>